<accession>A0A6J4MHQ1</accession>
<proteinExistence type="predicted"/>
<name>A0A6J4MHQ1_9HYPH</name>
<organism evidence="1">
    <name type="scientific">uncultured Microvirga sp</name>
    <dbReference type="NCBI Taxonomy" id="412392"/>
    <lineage>
        <taxon>Bacteria</taxon>
        <taxon>Pseudomonadati</taxon>
        <taxon>Pseudomonadota</taxon>
        <taxon>Alphaproteobacteria</taxon>
        <taxon>Hyphomicrobiales</taxon>
        <taxon>Methylobacteriaceae</taxon>
        <taxon>Microvirga</taxon>
        <taxon>environmental samples</taxon>
    </lineage>
</organism>
<evidence type="ECO:0000313" key="1">
    <source>
        <dbReference type="EMBL" id="CAA9355669.1"/>
    </source>
</evidence>
<dbReference type="AlphaFoldDB" id="A0A6J4MHQ1"/>
<sequence>MWVDSGAPPSHARPMKKLLLAGLALLAAPLAAQGRAPFTIVE</sequence>
<dbReference type="EMBL" id="CADCUC010000545">
    <property type="protein sequence ID" value="CAA9355669.1"/>
    <property type="molecule type" value="Genomic_DNA"/>
</dbReference>
<feature type="non-terminal residue" evidence="1">
    <location>
        <position position="42"/>
    </location>
</feature>
<gene>
    <name evidence="1" type="ORF">AVDCRST_MAG90-2653</name>
</gene>
<reference evidence="1" key="1">
    <citation type="submission" date="2020-02" db="EMBL/GenBank/DDBJ databases">
        <authorList>
            <person name="Meier V. D."/>
        </authorList>
    </citation>
    <scope>NUCLEOTIDE SEQUENCE</scope>
    <source>
        <strain evidence="1">AVDCRST_MAG90</strain>
    </source>
</reference>
<protein>
    <submittedName>
        <fullName evidence="1">Uncharacterized protein</fullName>
    </submittedName>
</protein>